<evidence type="ECO:0000313" key="2">
    <source>
        <dbReference type="Proteomes" id="UP000325755"/>
    </source>
</evidence>
<dbReference type="RefSeq" id="WP_153249106.1">
    <property type="nucleotide sequence ID" value="NZ_CP044205.1"/>
</dbReference>
<dbReference type="KEGG" id="mmob:F6R98_11240"/>
<reference evidence="1 2" key="1">
    <citation type="submission" date="2019-09" db="EMBL/GenBank/DDBJ databases">
        <title>Ecophysiology of the spiral-shaped methanotroph Methylospira mobilis as revealed by the complete genome sequence.</title>
        <authorList>
            <person name="Oshkin I.Y."/>
            <person name="Dedysh S.N."/>
            <person name="Miroshnikov K."/>
            <person name="Danilova O.V."/>
            <person name="Hakobyan A."/>
            <person name="Liesack W."/>
        </authorList>
    </citation>
    <scope>NUCLEOTIDE SEQUENCE [LARGE SCALE GENOMIC DNA]</scope>
    <source>
        <strain evidence="1 2">Shm1</strain>
    </source>
</reference>
<dbReference type="Proteomes" id="UP000325755">
    <property type="component" value="Chromosome"/>
</dbReference>
<name>A0A5Q0BJ21_9GAMM</name>
<dbReference type="InParanoid" id="A0A5Q0BJ21"/>
<dbReference type="AlphaFoldDB" id="A0A5Q0BJ21"/>
<proteinExistence type="predicted"/>
<keyword evidence="2" id="KW-1185">Reference proteome</keyword>
<protein>
    <submittedName>
        <fullName evidence="1">Uncharacterized protein</fullName>
    </submittedName>
</protein>
<sequence length="157" mass="16717">MENEFPSVAMANLANLAKFVPNEDAFSRFSQNSHSHPVRLKNDVAALAAELSGRNGQPLADVLALLDEPDKEAIETGSDPLRSQAWAFAVSQLPAASAIETVSVSLALVRCADCAHAQAVDYHTAQIKCGAGRPAPGACGTWWGLDKKICELYTPKL</sequence>
<dbReference type="EMBL" id="CP044205">
    <property type="protein sequence ID" value="QFY43122.1"/>
    <property type="molecule type" value="Genomic_DNA"/>
</dbReference>
<organism evidence="1 2">
    <name type="scientific">Candidatus Methylospira mobilis</name>
    <dbReference type="NCBI Taxonomy" id="1808979"/>
    <lineage>
        <taxon>Bacteria</taxon>
        <taxon>Pseudomonadati</taxon>
        <taxon>Pseudomonadota</taxon>
        <taxon>Gammaproteobacteria</taxon>
        <taxon>Methylococcales</taxon>
        <taxon>Methylococcaceae</taxon>
        <taxon>Candidatus Methylospira</taxon>
    </lineage>
</organism>
<evidence type="ECO:0000313" key="1">
    <source>
        <dbReference type="EMBL" id="QFY43122.1"/>
    </source>
</evidence>
<gene>
    <name evidence="1" type="ORF">F6R98_11240</name>
</gene>
<accession>A0A5Q0BJ21</accession>